<evidence type="ECO:0000256" key="1">
    <source>
        <dbReference type="ARBA" id="ARBA00022485"/>
    </source>
</evidence>
<keyword evidence="1 6" id="KW-0004">4Fe-4S</keyword>
<dbReference type="GO" id="GO:0046872">
    <property type="term" value="F:metal ion binding"/>
    <property type="evidence" value="ECO:0007669"/>
    <property type="project" value="UniProtKB-KW"/>
</dbReference>
<dbReference type="AlphaFoldDB" id="A0A7Y0LEJ2"/>
<feature type="domain" description="4Fe-4S ferredoxin-type" evidence="7">
    <location>
        <begin position="32"/>
        <end position="61"/>
    </location>
</feature>
<dbReference type="GO" id="GO:0051539">
    <property type="term" value="F:4 iron, 4 sulfur cluster binding"/>
    <property type="evidence" value="ECO:0007669"/>
    <property type="project" value="UniProtKB-UniRule"/>
</dbReference>
<feature type="binding site" evidence="6">
    <location>
        <position position="47"/>
    </location>
    <ligand>
        <name>[4Fe-4S] cluster</name>
        <dbReference type="ChEBI" id="CHEBI:49883"/>
        <label>1</label>
    </ligand>
</feature>
<keyword evidence="2 6" id="KW-0479">Metal-binding</keyword>
<dbReference type="PANTHER" id="PTHR24960:SF79">
    <property type="entry name" value="PHOTOSYSTEM I IRON-SULFUR CENTER"/>
    <property type="match status" value="1"/>
</dbReference>
<reference evidence="8 9" key="1">
    <citation type="submission" date="2020-04" db="EMBL/GenBank/DDBJ databases">
        <title>Thalassotalea sp. M1531, isolated from the surface of marine red alga.</title>
        <authorList>
            <person name="Pang L."/>
            <person name="Lu D.-C."/>
        </authorList>
    </citation>
    <scope>NUCLEOTIDE SEQUENCE [LARGE SCALE GENOMIC DNA]</scope>
    <source>
        <strain evidence="8 9">M1531</strain>
    </source>
</reference>
<protein>
    <recommendedName>
        <fullName evidence="6">Ferredoxin-type protein NapF</fullName>
    </recommendedName>
</protein>
<feature type="binding site" evidence="6">
    <location>
        <position position="51"/>
    </location>
    <ligand>
        <name>[4Fe-4S] cluster</name>
        <dbReference type="ChEBI" id="CHEBI:49883"/>
        <label>1</label>
    </ligand>
</feature>
<evidence type="ECO:0000313" key="9">
    <source>
        <dbReference type="Proteomes" id="UP000568664"/>
    </source>
</evidence>
<feature type="binding site" evidence="6">
    <location>
        <position position="83"/>
    </location>
    <ligand>
        <name>[4Fe-4S] cluster</name>
        <dbReference type="ChEBI" id="CHEBI:49883"/>
        <label>2</label>
    </ligand>
</feature>
<dbReference type="HAMAP" id="MF_02201">
    <property type="entry name" value="NapF"/>
    <property type="match status" value="1"/>
</dbReference>
<dbReference type="EMBL" id="JABBXH010000003">
    <property type="protein sequence ID" value="NMP32221.1"/>
    <property type="molecule type" value="Genomic_DNA"/>
</dbReference>
<feature type="binding site" evidence="6">
    <location>
        <position position="76"/>
    </location>
    <ligand>
        <name>[4Fe-4S] cluster</name>
        <dbReference type="ChEBI" id="CHEBI:49883"/>
        <label>2</label>
    </ligand>
</feature>
<evidence type="ECO:0000313" key="8">
    <source>
        <dbReference type="EMBL" id="NMP32221.1"/>
    </source>
</evidence>
<dbReference type="Proteomes" id="UP000568664">
    <property type="component" value="Unassembled WGS sequence"/>
</dbReference>
<evidence type="ECO:0000256" key="2">
    <source>
        <dbReference type="ARBA" id="ARBA00022723"/>
    </source>
</evidence>
<evidence type="ECO:0000256" key="4">
    <source>
        <dbReference type="ARBA" id="ARBA00023004"/>
    </source>
</evidence>
<dbReference type="CDD" id="cd10564">
    <property type="entry name" value="NapF_like"/>
    <property type="match status" value="1"/>
</dbReference>
<feature type="binding site" evidence="6">
    <location>
        <position position="152"/>
    </location>
    <ligand>
        <name>[4Fe-4S] cluster</name>
        <dbReference type="ChEBI" id="CHEBI:49883"/>
        <label>3</label>
    </ligand>
</feature>
<dbReference type="InterPro" id="IPR017900">
    <property type="entry name" value="4Fe4S_Fe_S_CS"/>
</dbReference>
<feature type="domain" description="4Fe-4S ferredoxin-type" evidence="7">
    <location>
        <begin position="140"/>
        <end position="169"/>
    </location>
</feature>
<keyword evidence="5 6" id="KW-0411">Iron-sulfur</keyword>
<evidence type="ECO:0000256" key="5">
    <source>
        <dbReference type="ARBA" id="ARBA00023014"/>
    </source>
</evidence>
<feature type="binding site" evidence="6">
    <location>
        <position position="44"/>
    </location>
    <ligand>
        <name>[4Fe-4S] cluster</name>
        <dbReference type="ChEBI" id="CHEBI:49883"/>
        <label>1</label>
    </ligand>
</feature>
<dbReference type="NCBIfam" id="TIGR00402">
    <property type="entry name" value="napF"/>
    <property type="match status" value="1"/>
</dbReference>
<keyword evidence="9" id="KW-1185">Reference proteome</keyword>
<comment type="subcellular location">
    <subcellularLocation>
        <location evidence="6">Cytoplasm</location>
    </subcellularLocation>
</comment>
<dbReference type="InterPro" id="IPR004496">
    <property type="entry name" value="NapF"/>
</dbReference>
<name>A0A7Y0LEJ2_9GAMM</name>
<feature type="binding site" evidence="6">
    <location>
        <position position="79"/>
    </location>
    <ligand>
        <name>[4Fe-4S] cluster</name>
        <dbReference type="ChEBI" id="CHEBI:49883"/>
        <label>2</label>
    </ligand>
</feature>
<dbReference type="PANTHER" id="PTHR24960">
    <property type="entry name" value="PHOTOSYSTEM I IRON-SULFUR CENTER-RELATED"/>
    <property type="match status" value="1"/>
</dbReference>
<proteinExistence type="inferred from homology"/>
<evidence type="ECO:0000259" key="7">
    <source>
        <dbReference type="PROSITE" id="PS51379"/>
    </source>
</evidence>
<dbReference type="Gene3D" id="3.30.70.20">
    <property type="match status" value="2"/>
</dbReference>
<feature type="binding site" evidence="6">
    <location>
        <position position="159"/>
    </location>
    <ligand>
        <name>[4Fe-4S] cluster</name>
        <dbReference type="ChEBI" id="CHEBI:49883"/>
        <label>3</label>
    </ligand>
</feature>
<feature type="binding site" evidence="6">
    <location>
        <position position="41"/>
    </location>
    <ligand>
        <name>[4Fe-4S] cluster</name>
        <dbReference type="ChEBI" id="CHEBI:49883"/>
        <label>1</label>
    </ligand>
</feature>
<comment type="function">
    <text evidence="6">Could be involved in the maturation of NapA, the catalytic subunit of the periplasmic nitrate reductase, before its export into the periplasm.</text>
</comment>
<dbReference type="RefSeq" id="WP_169075526.1">
    <property type="nucleotide sequence ID" value="NZ_JABBXH010000003.1"/>
</dbReference>
<sequence length="174" mass="19838">MEQVENVARRRLLRGRFKSQPIEKHLRLPWVISEEAFSQLCTRCDKCIDVCETKVLKKDKQGLPFVDFNTAECTFCSECEKSCEQPLFIDNEQRKTRKAWQASITINNKCLAKNHIYCQSCRDVCEPRAISFSYSNGAIPTPEINESDCTLCGACVSSCPQPAIKIEELIHEPS</sequence>
<accession>A0A7Y0LEJ2</accession>
<comment type="subunit">
    <text evidence="6">Interacts with the cytoplasmic NapA precursor.</text>
</comment>
<comment type="cofactor">
    <cofactor evidence="6">
        <name>[4Fe-4S] cluster</name>
        <dbReference type="ChEBI" id="CHEBI:49883"/>
    </cofactor>
</comment>
<dbReference type="Pfam" id="PF12838">
    <property type="entry name" value="Fer4_7"/>
    <property type="match status" value="1"/>
</dbReference>
<comment type="similarity">
    <text evidence="6">Belongs to the NapF family.</text>
</comment>
<keyword evidence="4 6" id="KW-0408">Iron</keyword>
<organism evidence="8 9">
    <name type="scientific">Thalassotalea algicola</name>
    <dbReference type="NCBI Taxonomy" id="2716224"/>
    <lineage>
        <taxon>Bacteria</taxon>
        <taxon>Pseudomonadati</taxon>
        <taxon>Pseudomonadota</taxon>
        <taxon>Gammaproteobacteria</taxon>
        <taxon>Alteromonadales</taxon>
        <taxon>Colwelliaceae</taxon>
        <taxon>Thalassotalea</taxon>
    </lineage>
</organism>
<keyword evidence="6" id="KW-0963">Cytoplasm</keyword>
<dbReference type="InterPro" id="IPR017896">
    <property type="entry name" value="4Fe4S_Fe-S-bd"/>
</dbReference>
<keyword evidence="3 6" id="KW-0677">Repeat</keyword>
<feature type="binding site" evidence="6">
    <location>
        <position position="155"/>
    </location>
    <ligand>
        <name>[4Fe-4S] cluster</name>
        <dbReference type="ChEBI" id="CHEBI:49883"/>
        <label>3</label>
    </ligand>
</feature>
<feature type="binding site" evidence="6">
    <location>
        <position position="73"/>
    </location>
    <ligand>
        <name>[4Fe-4S] cluster</name>
        <dbReference type="ChEBI" id="CHEBI:49883"/>
        <label>2</label>
    </ligand>
</feature>
<dbReference type="PROSITE" id="PS51379">
    <property type="entry name" value="4FE4S_FER_2"/>
    <property type="match status" value="2"/>
</dbReference>
<comment type="caution">
    <text evidence="8">The sequence shown here is derived from an EMBL/GenBank/DDBJ whole genome shotgun (WGS) entry which is preliminary data.</text>
</comment>
<evidence type="ECO:0000256" key="6">
    <source>
        <dbReference type="HAMAP-Rule" id="MF_02201"/>
    </source>
</evidence>
<dbReference type="InterPro" id="IPR050157">
    <property type="entry name" value="PSI_iron-sulfur_center"/>
</dbReference>
<gene>
    <name evidence="6 8" type="primary">napF</name>
    <name evidence="8" type="ORF">HII17_11640</name>
</gene>
<dbReference type="SUPFAM" id="SSF54862">
    <property type="entry name" value="4Fe-4S ferredoxins"/>
    <property type="match status" value="1"/>
</dbReference>
<feature type="binding site" evidence="6">
    <location>
        <position position="149"/>
    </location>
    <ligand>
        <name>[4Fe-4S] cluster</name>
        <dbReference type="ChEBI" id="CHEBI:49883"/>
        <label>3</label>
    </ligand>
</feature>
<evidence type="ECO:0000256" key="3">
    <source>
        <dbReference type="ARBA" id="ARBA00022737"/>
    </source>
</evidence>
<dbReference type="GO" id="GO:0005737">
    <property type="term" value="C:cytoplasm"/>
    <property type="evidence" value="ECO:0007669"/>
    <property type="project" value="UniProtKB-SubCell"/>
</dbReference>
<dbReference type="PROSITE" id="PS00198">
    <property type="entry name" value="4FE4S_FER_1"/>
    <property type="match status" value="1"/>
</dbReference>